<evidence type="ECO:0000256" key="5">
    <source>
        <dbReference type="ARBA" id="ARBA00022692"/>
    </source>
</evidence>
<evidence type="ECO:0000256" key="8">
    <source>
        <dbReference type="SAM" id="Phobius"/>
    </source>
</evidence>
<gene>
    <name evidence="9" type="ORF">SAMN02745220_01970</name>
</gene>
<dbReference type="STRING" id="1121416.SAMN02745220_01970"/>
<proteinExistence type="inferred from homology"/>
<feature type="transmembrane region" description="Helical" evidence="8">
    <location>
        <begin position="46"/>
        <end position="64"/>
    </location>
</feature>
<keyword evidence="5 8" id="KW-0812">Transmembrane</keyword>
<reference evidence="9 10" key="1">
    <citation type="submission" date="2016-12" db="EMBL/GenBank/DDBJ databases">
        <authorList>
            <person name="Song W.-J."/>
            <person name="Kurnit D.M."/>
        </authorList>
    </citation>
    <scope>NUCLEOTIDE SEQUENCE [LARGE SCALE GENOMIC DNA]</scope>
    <source>
        <strain evidence="9 10">DSM 18488</strain>
    </source>
</reference>
<name>A0A1M7Y5Z6_9BACT</name>
<dbReference type="Gene3D" id="1.20.1530.20">
    <property type="match status" value="1"/>
</dbReference>
<comment type="similarity">
    <text evidence="2">Belongs to the auxin efflux carrier (TC 2.A.69) family.</text>
</comment>
<dbReference type="RefSeq" id="WP_073613277.1">
    <property type="nucleotide sequence ID" value="NZ_FRFE01000008.1"/>
</dbReference>
<evidence type="ECO:0000256" key="2">
    <source>
        <dbReference type="ARBA" id="ARBA00010145"/>
    </source>
</evidence>
<comment type="subcellular location">
    <subcellularLocation>
        <location evidence="1">Cell membrane</location>
        <topology evidence="1">Multi-pass membrane protein</topology>
    </subcellularLocation>
</comment>
<keyword evidence="6 8" id="KW-1133">Transmembrane helix</keyword>
<organism evidence="9 10">
    <name type="scientific">Desulfopila aestuarii DSM 18488</name>
    <dbReference type="NCBI Taxonomy" id="1121416"/>
    <lineage>
        <taxon>Bacteria</taxon>
        <taxon>Pseudomonadati</taxon>
        <taxon>Thermodesulfobacteriota</taxon>
        <taxon>Desulfobulbia</taxon>
        <taxon>Desulfobulbales</taxon>
        <taxon>Desulfocapsaceae</taxon>
        <taxon>Desulfopila</taxon>
    </lineage>
</organism>
<dbReference type="Pfam" id="PF03547">
    <property type="entry name" value="Mem_trans"/>
    <property type="match status" value="1"/>
</dbReference>
<dbReference type="PANTHER" id="PTHR36838">
    <property type="entry name" value="AUXIN EFFLUX CARRIER FAMILY PROTEIN"/>
    <property type="match status" value="1"/>
</dbReference>
<evidence type="ECO:0000256" key="3">
    <source>
        <dbReference type="ARBA" id="ARBA00022448"/>
    </source>
</evidence>
<dbReference type="InterPro" id="IPR038770">
    <property type="entry name" value="Na+/solute_symporter_sf"/>
</dbReference>
<feature type="transmembrane region" description="Helical" evidence="8">
    <location>
        <begin position="274"/>
        <end position="294"/>
    </location>
</feature>
<keyword evidence="10" id="KW-1185">Reference proteome</keyword>
<feature type="transmembrane region" description="Helical" evidence="8">
    <location>
        <begin position="179"/>
        <end position="198"/>
    </location>
</feature>
<keyword evidence="3" id="KW-0813">Transport</keyword>
<keyword evidence="7 8" id="KW-0472">Membrane</keyword>
<dbReference type="GO" id="GO:0055085">
    <property type="term" value="P:transmembrane transport"/>
    <property type="evidence" value="ECO:0007669"/>
    <property type="project" value="InterPro"/>
</dbReference>
<dbReference type="EMBL" id="FRFE01000008">
    <property type="protein sequence ID" value="SHO47799.1"/>
    <property type="molecule type" value="Genomic_DNA"/>
</dbReference>
<sequence length="326" mass="35378">MDKLLFSLALIISGLLFGCGLRLLSERGSITLPLPVTELRKLLQKTGLLFFLPISFMTAVWVVHFTDLRIALLPFIGVTALITGGLLGMLFARLTKAPPQQIGVLFCCSSFTNIGAIGALVCYMFLGEAGFALVALYKMFEEIVYYTIGFPIARFYSGLTGNDNRTLVAKIWGTVRDPFVATILAAFLAGVILNVSGLARPKFFETINSLFIPAGTFVLIVSIGLGMRFSRIASYLPLAFPVTVIKSAIIPVVITSLAWMVGLGNIDGGLPLQVVLILSSMPVAFNSLVAASIYDLDLDLANACWLVSTLSLVVVLPWLYWLIHFL</sequence>
<feature type="transmembrane region" description="Helical" evidence="8">
    <location>
        <begin position="210"/>
        <end position="229"/>
    </location>
</feature>
<feature type="transmembrane region" description="Helical" evidence="8">
    <location>
        <begin position="104"/>
        <end position="126"/>
    </location>
</feature>
<dbReference type="AlphaFoldDB" id="A0A1M7Y5Z6"/>
<evidence type="ECO:0000256" key="1">
    <source>
        <dbReference type="ARBA" id="ARBA00004651"/>
    </source>
</evidence>
<keyword evidence="4" id="KW-1003">Cell membrane</keyword>
<dbReference type="Proteomes" id="UP000184603">
    <property type="component" value="Unassembled WGS sequence"/>
</dbReference>
<dbReference type="InterPro" id="IPR004776">
    <property type="entry name" value="Mem_transp_PIN-like"/>
</dbReference>
<feature type="transmembrane region" description="Helical" evidence="8">
    <location>
        <begin position="235"/>
        <end position="262"/>
    </location>
</feature>
<evidence type="ECO:0000256" key="7">
    <source>
        <dbReference type="ARBA" id="ARBA00023136"/>
    </source>
</evidence>
<dbReference type="OrthoDB" id="2840521at2"/>
<feature type="transmembrane region" description="Helical" evidence="8">
    <location>
        <begin position="70"/>
        <end position="92"/>
    </location>
</feature>
<evidence type="ECO:0000256" key="6">
    <source>
        <dbReference type="ARBA" id="ARBA00022989"/>
    </source>
</evidence>
<dbReference type="PANTHER" id="PTHR36838:SF1">
    <property type="entry name" value="SLR1864 PROTEIN"/>
    <property type="match status" value="1"/>
</dbReference>
<dbReference type="PROSITE" id="PS51257">
    <property type="entry name" value="PROKAR_LIPOPROTEIN"/>
    <property type="match status" value="1"/>
</dbReference>
<evidence type="ECO:0000313" key="10">
    <source>
        <dbReference type="Proteomes" id="UP000184603"/>
    </source>
</evidence>
<dbReference type="GO" id="GO:0005886">
    <property type="term" value="C:plasma membrane"/>
    <property type="evidence" value="ECO:0007669"/>
    <property type="project" value="UniProtKB-SubCell"/>
</dbReference>
<feature type="transmembrane region" description="Helical" evidence="8">
    <location>
        <begin position="6"/>
        <end position="25"/>
    </location>
</feature>
<feature type="transmembrane region" description="Helical" evidence="8">
    <location>
        <begin position="300"/>
        <end position="323"/>
    </location>
</feature>
<evidence type="ECO:0000256" key="4">
    <source>
        <dbReference type="ARBA" id="ARBA00022475"/>
    </source>
</evidence>
<evidence type="ECO:0008006" key="11">
    <source>
        <dbReference type="Google" id="ProtNLM"/>
    </source>
</evidence>
<accession>A0A1M7Y5Z6</accession>
<protein>
    <recommendedName>
        <fullName evidence="11">Permease</fullName>
    </recommendedName>
</protein>
<evidence type="ECO:0000313" key="9">
    <source>
        <dbReference type="EMBL" id="SHO47799.1"/>
    </source>
</evidence>